<dbReference type="RefSeq" id="WP_029160631.1">
    <property type="nucleotide sequence ID" value="NZ_CP009933.1"/>
</dbReference>
<dbReference type="HOGENOM" id="CLU_075053_11_0_9"/>
<keyword evidence="2" id="KW-0238">DNA-binding</keyword>
<gene>
    <name evidence="6" type="ORF">CSCA_0427</name>
</gene>
<proteinExistence type="predicted"/>
<dbReference type="CDD" id="cd00038">
    <property type="entry name" value="CAP_ED"/>
    <property type="match status" value="1"/>
</dbReference>
<evidence type="ECO:0000256" key="1">
    <source>
        <dbReference type="ARBA" id="ARBA00023015"/>
    </source>
</evidence>
<dbReference type="GO" id="GO:0003677">
    <property type="term" value="F:DNA binding"/>
    <property type="evidence" value="ECO:0007669"/>
    <property type="project" value="UniProtKB-KW"/>
</dbReference>
<dbReference type="AlphaFoldDB" id="A0A0E3JYI3"/>
<dbReference type="GO" id="GO:0006355">
    <property type="term" value="P:regulation of DNA-templated transcription"/>
    <property type="evidence" value="ECO:0007669"/>
    <property type="project" value="InterPro"/>
</dbReference>
<dbReference type="PROSITE" id="PS50042">
    <property type="entry name" value="CNMP_BINDING_3"/>
    <property type="match status" value="1"/>
</dbReference>
<feature type="domain" description="Cyclic nucleotide-binding" evidence="4">
    <location>
        <begin position="36"/>
        <end position="135"/>
    </location>
</feature>
<sequence length="230" mass="26876">MIEIIDDVKIDYYVKKYNLNDMFTDNMQMYMKLWKFNKGEHICRSDENITKLYFLVLGRAKVYTILSNGKQLLLSFNDPLEVIGDLECIKLNKFHCNIQAIQETHCISIDLNIIRECLMDDGRFLRYIINSLGKKLTRNTNNNSINLLYPLENRLASYILAISINDEGEETKIIQDCNLTEMSELLGTSYRHLLRTLNKFIERGAIEKKNANYEIVRRDILIGLAGDLYE</sequence>
<dbReference type="InterPro" id="IPR014710">
    <property type="entry name" value="RmlC-like_jellyroll"/>
</dbReference>
<dbReference type="STRING" id="1548.CSCA_0427"/>
<evidence type="ECO:0000259" key="4">
    <source>
        <dbReference type="PROSITE" id="PS50042"/>
    </source>
</evidence>
<evidence type="ECO:0000313" key="6">
    <source>
        <dbReference type="EMBL" id="AKA67552.1"/>
    </source>
</evidence>
<dbReference type="InterPro" id="IPR018490">
    <property type="entry name" value="cNMP-bd_dom_sf"/>
</dbReference>
<dbReference type="Gene3D" id="2.60.120.10">
    <property type="entry name" value="Jelly Rolls"/>
    <property type="match status" value="1"/>
</dbReference>
<organism evidence="6 7">
    <name type="scientific">Clostridium scatologenes</name>
    <dbReference type="NCBI Taxonomy" id="1548"/>
    <lineage>
        <taxon>Bacteria</taxon>
        <taxon>Bacillati</taxon>
        <taxon>Bacillota</taxon>
        <taxon>Clostridia</taxon>
        <taxon>Eubacteriales</taxon>
        <taxon>Clostridiaceae</taxon>
        <taxon>Clostridium</taxon>
    </lineage>
</organism>
<dbReference type="Pfam" id="PF00027">
    <property type="entry name" value="cNMP_binding"/>
    <property type="match status" value="1"/>
</dbReference>
<dbReference type="EMBL" id="CP009933">
    <property type="protein sequence ID" value="AKA67552.1"/>
    <property type="molecule type" value="Genomic_DNA"/>
</dbReference>
<dbReference type="SUPFAM" id="SSF51206">
    <property type="entry name" value="cAMP-binding domain-like"/>
    <property type="match status" value="1"/>
</dbReference>
<dbReference type="PROSITE" id="PS51063">
    <property type="entry name" value="HTH_CRP_2"/>
    <property type="match status" value="1"/>
</dbReference>
<evidence type="ECO:0000313" key="7">
    <source>
        <dbReference type="Proteomes" id="UP000033115"/>
    </source>
</evidence>
<keyword evidence="1" id="KW-0805">Transcription regulation</keyword>
<evidence type="ECO:0000259" key="5">
    <source>
        <dbReference type="PROSITE" id="PS51063"/>
    </source>
</evidence>
<dbReference type="InterPro" id="IPR012318">
    <property type="entry name" value="HTH_CRP"/>
</dbReference>
<accession>A0A0E3JYI3</accession>
<keyword evidence="7" id="KW-1185">Reference proteome</keyword>
<dbReference type="InterPro" id="IPR000595">
    <property type="entry name" value="cNMP-bd_dom"/>
</dbReference>
<keyword evidence="3" id="KW-0804">Transcription</keyword>
<dbReference type="InterPro" id="IPR036390">
    <property type="entry name" value="WH_DNA-bd_sf"/>
</dbReference>
<dbReference type="Proteomes" id="UP000033115">
    <property type="component" value="Chromosome"/>
</dbReference>
<evidence type="ECO:0000256" key="2">
    <source>
        <dbReference type="ARBA" id="ARBA00023125"/>
    </source>
</evidence>
<reference evidence="6 7" key="1">
    <citation type="journal article" date="2015" name="J. Biotechnol.">
        <title>Complete genome sequence of a malodorant-producing acetogen, Clostridium scatologenes ATCC 25775(T).</title>
        <authorList>
            <person name="Zhu Z."/>
            <person name="Guo T."/>
            <person name="Zheng H."/>
            <person name="Song T."/>
            <person name="Ouyang P."/>
            <person name="Xie J."/>
        </authorList>
    </citation>
    <scope>NUCLEOTIDE SEQUENCE [LARGE SCALE GENOMIC DNA]</scope>
    <source>
        <strain evidence="6 7">ATCC 25775</strain>
    </source>
</reference>
<name>A0A0E3JYI3_CLOSL</name>
<feature type="domain" description="HTH crp-type" evidence="5">
    <location>
        <begin position="149"/>
        <end position="219"/>
    </location>
</feature>
<dbReference type="SUPFAM" id="SSF46785">
    <property type="entry name" value="Winged helix' DNA-binding domain"/>
    <property type="match status" value="1"/>
</dbReference>
<protein>
    <submittedName>
        <fullName evidence="6">Cyclic nucleotide-binding protein</fullName>
    </submittedName>
</protein>
<dbReference type="KEGG" id="csq:CSCA_0427"/>
<dbReference type="Pfam" id="PF13545">
    <property type="entry name" value="HTH_Crp_2"/>
    <property type="match status" value="1"/>
</dbReference>
<evidence type="ECO:0000256" key="3">
    <source>
        <dbReference type="ARBA" id="ARBA00023163"/>
    </source>
</evidence>